<dbReference type="InterPro" id="IPR037009">
    <property type="entry name" value="mRNA_triPase_Cet1_sf"/>
</dbReference>
<comment type="cofactor">
    <cofactor evidence="1">
        <name>Mg(2+)</name>
        <dbReference type="ChEBI" id="CHEBI:18420"/>
    </cofactor>
</comment>
<dbReference type="RefSeq" id="XP_067804064.1">
    <property type="nucleotide sequence ID" value="XM_067945273.1"/>
</dbReference>
<dbReference type="CDD" id="cd07470">
    <property type="entry name" value="CYTH-like_mRNA_RTPase"/>
    <property type="match status" value="1"/>
</dbReference>
<dbReference type="Proteomes" id="UP001214638">
    <property type="component" value="Unassembled WGS sequence"/>
</dbReference>
<dbReference type="PANTHER" id="PTHR28118">
    <property type="entry name" value="POLYNUCLEOTIDE 5'-TRIPHOSPHATASE-RELATED"/>
    <property type="match status" value="1"/>
</dbReference>
<dbReference type="GO" id="GO:0005634">
    <property type="term" value="C:nucleus"/>
    <property type="evidence" value="ECO:0007669"/>
    <property type="project" value="UniProtKB-SubCell"/>
</dbReference>
<comment type="caution">
    <text evidence="10">The sequence shown here is derived from an EMBL/GenBank/DDBJ whole genome shotgun (WGS) entry which is preliminary data.</text>
</comment>
<proteinExistence type="inferred from homology"/>
<comment type="similarity">
    <text evidence="3">Belongs to the fungal TPase family.</text>
</comment>
<keyword evidence="11" id="KW-1185">Reference proteome</keyword>
<evidence type="ECO:0000256" key="1">
    <source>
        <dbReference type="ARBA" id="ARBA00001946"/>
    </source>
</evidence>
<dbReference type="GO" id="GO:0004651">
    <property type="term" value="F:polynucleotide 5'-phosphatase activity"/>
    <property type="evidence" value="ECO:0007669"/>
    <property type="project" value="InterPro"/>
</dbReference>
<dbReference type="KEGG" id="bdw:94334519"/>
<organism evidence="10 11">
    <name type="scientific">Babesia duncani</name>
    <dbReference type="NCBI Taxonomy" id="323732"/>
    <lineage>
        <taxon>Eukaryota</taxon>
        <taxon>Sar</taxon>
        <taxon>Alveolata</taxon>
        <taxon>Apicomplexa</taxon>
        <taxon>Aconoidasida</taxon>
        <taxon>Piroplasmida</taxon>
        <taxon>Babesiidae</taxon>
        <taxon>Babesia</taxon>
    </lineage>
</organism>
<sequence length="380" mass="42603">MTRTLLQSLLRTRALECDAVARRLAESLESQCSDGPLAEAIEGNQLGPGGQCNLEVEIRLGQLRNVRDDTPISLPIQSHAIVSKLVPLKFVPGITKEQFQRATSLLEHWSNGHEWSVVCSETTDYFFEIPQFQERVRVSLFAGSAGSAAIRKVNLVTFNVHGDDWEVADEESEVRLHHGLDYRIAVNLEHNVNVKMPPTSQAIFTRHRTRTSYENGRANIKFDLTQVSSSGGNSDNVCYELEVELCQEPLHEAIKRKTNVLSSFMYYCTSLSSAVGFLIGYIQNDKGWDISRYQASLTLHDLVFVSPSDKAKRQYKQEVSETLPIIGDYLFRAIKNRDAGNINVNGYRSQTREIRGPYFAKQDPAGPPGALRVVLEPLGF</sequence>
<evidence type="ECO:0000256" key="4">
    <source>
        <dbReference type="ARBA" id="ARBA00022664"/>
    </source>
</evidence>
<evidence type="ECO:0000256" key="8">
    <source>
        <dbReference type="ARBA" id="ARBA00047740"/>
    </source>
</evidence>
<keyword evidence="5" id="KW-0378">Hydrolase</keyword>
<dbReference type="InterPro" id="IPR033469">
    <property type="entry name" value="CYTH-like_dom_sf"/>
</dbReference>
<dbReference type="Pfam" id="PF02940">
    <property type="entry name" value="mRNA_triPase"/>
    <property type="match status" value="2"/>
</dbReference>
<evidence type="ECO:0000313" key="10">
    <source>
        <dbReference type="EMBL" id="KAK2197222.1"/>
    </source>
</evidence>
<accession>A0AAD9PMP6</accession>
<dbReference type="Gene3D" id="3.20.100.10">
    <property type="entry name" value="mRNA triphosphatase Cet1-like"/>
    <property type="match status" value="1"/>
</dbReference>
<evidence type="ECO:0000256" key="7">
    <source>
        <dbReference type="ARBA" id="ARBA00035028"/>
    </source>
</evidence>
<evidence type="ECO:0000259" key="9">
    <source>
        <dbReference type="Pfam" id="PF02940"/>
    </source>
</evidence>
<reference evidence="10" key="1">
    <citation type="journal article" date="2023" name="Nat. Microbiol.">
        <title>Babesia duncani multi-omics identifies virulence factors and drug targets.</title>
        <authorList>
            <person name="Singh P."/>
            <person name="Lonardi S."/>
            <person name="Liang Q."/>
            <person name="Vydyam P."/>
            <person name="Khabirova E."/>
            <person name="Fang T."/>
            <person name="Gihaz S."/>
            <person name="Thekkiniath J."/>
            <person name="Munshi M."/>
            <person name="Abel S."/>
            <person name="Ciampossin L."/>
            <person name="Batugedara G."/>
            <person name="Gupta M."/>
            <person name="Lu X.M."/>
            <person name="Lenz T."/>
            <person name="Chakravarty S."/>
            <person name="Cornillot E."/>
            <person name="Hu Y."/>
            <person name="Ma W."/>
            <person name="Gonzalez L.M."/>
            <person name="Sanchez S."/>
            <person name="Estrada K."/>
            <person name="Sanchez-Flores A."/>
            <person name="Montero E."/>
            <person name="Harb O.S."/>
            <person name="Le Roch K.G."/>
            <person name="Mamoun C.B."/>
        </authorList>
    </citation>
    <scope>NUCLEOTIDE SEQUENCE</scope>
    <source>
        <strain evidence="10">WA1</strain>
    </source>
</reference>
<evidence type="ECO:0000256" key="6">
    <source>
        <dbReference type="ARBA" id="ARBA00023242"/>
    </source>
</evidence>
<dbReference type="InterPro" id="IPR040343">
    <property type="entry name" value="Cet1/Ctl1"/>
</dbReference>
<keyword evidence="4" id="KW-0507">mRNA processing</keyword>
<keyword evidence="6" id="KW-0539">Nucleus</keyword>
<name>A0AAD9PMP6_9APIC</name>
<evidence type="ECO:0000256" key="5">
    <source>
        <dbReference type="ARBA" id="ARBA00022801"/>
    </source>
</evidence>
<dbReference type="AlphaFoldDB" id="A0AAD9PMP6"/>
<gene>
    <name evidence="10" type="ORF">BdWA1_000221</name>
</gene>
<feature type="domain" description="mRNA triphosphatase Cet1-like" evidence="9">
    <location>
        <begin position="179"/>
        <end position="245"/>
    </location>
</feature>
<evidence type="ECO:0000313" key="11">
    <source>
        <dbReference type="Proteomes" id="UP001214638"/>
    </source>
</evidence>
<feature type="domain" description="mRNA triphosphatase Cet1-like" evidence="9">
    <location>
        <begin position="51"/>
        <end position="142"/>
    </location>
</feature>
<dbReference type="PANTHER" id="PTHR28118:SF1">
    <property type="entry name" value="POLYNUCLEOTIDE 5'-TRIPHOSPHATASE CTL1-RELATED"/>
    <property type="match status" value="1"/>
</dbReference>
<comment type="subcellular location">
    <subcellularLocation>
        <location evidence="2">Nucleus</location>
    </subcellularLocation>
</comment>
<comment type="catalytic activity">
    <reaction evidence="8">
        <text>a 5'-end triphospho-ribonucleoside in mRNA + H2O = a 5'-end diphospho-ribonucleoside in mRNA + phosphate + H(+)</text>
        <dbReference type="Rhea" id="RHEA:67004"/>
        <dbReference type="Rhea" id="RHEA-COMP:17164"/>
        <dbReference type="Rhea" id="RHEA-COMP:17165"/>
        <dbReference type="ChEBI" id="CHEBI:15377"/>
        <dbReference type="ChEBI" id="CHEBI:15378"/>
        <dbReference type="ChEBI" id="CHEBI:43474"/>
        <dbReference type="ChEBI" id="CHEBI:167616"/>
        <dbReference type="ChEBI" id="CHEBI:167618"/>
        <dbReference type="EC" id="3.6.1.74"/>
    </reaction>
    <physiologicalReaction direction="left-to-right" evidence="8">
        <dbReference type="Rhea" id="RHEA:67005"/>
    </physiologicalReaction>
</comment>
<dbReference type="GO" id="GO:0140818">
    <property type="term" value="F:mRNA 5'-triphosphate monophosphatase activity"/>
    <property type="evidence" value="ECO:0007669"/>
    <property type="project" value="UniProtKB-EC"/>
</dbReference>
<dbReference type="GeneID" id="94334519"/>
<dbReference type="EMBL" id="JALLKP010000001">
    <property type="protein sequence ID" value="KAK2197222.1"/>
    <property type="molecule type" value="Genomic_DNA"/>
</dbReference>
<dbReference type="EC" id="3.6.1.74" evidence="7"/>
<protein>
    <recommendedName>
        <fullName evidence="7">mRNA 5'-phosphatase</fullName>
        <ecNumber evidence="7">3.6.1.74</ecNumber>
    </recommendedName>
</protein>
<evidence type="ECO:0000256" key="2">
    <source>
        <dbReference type="ARBA" id="ARBA00004123"/>
    </source>
</evidence>
<dbReference type="SUPFAM" id="SSF55154">
    <property type="entry name" value="CYTH-like phosphatases"/>
    <property type="match status" value="1"/>
</dbReference>
<dbReference type="InterPro" id="IPR004206">
    <property type="entry name" value="mRNA_triPase_Cet1"/>
</dbReference>
<dbReference type="GO" id="GO:0006397">
    <property type="term" value="P:mRNA processing"/>
    <property type="evidence" value="ECO:0007669"/>
    <property type="project" value="UniProtKB-KW"/>
</dbReference>
<evidence type="ECO:0000256" key="3">
    <source>
        <dbReference type="ARBA" id="ARBA00006345"/>
    </source>
</evidence>